<dbReference type="eggNOG" id="COG1487">
    <property type="taxonomic scope" value="Bacteria"/>
</dbReference>
<dbReference type="HOGENOM" id="CLU_3132679_0_0_0"/>
<dbReference type="InterPro" id="IPR029060">
    <property type="entry name" value="PIN-like_dom_sf"/>
</dbReference>
<dbReference type="SUPFAM" id="SSF88723">
    <property type="entry name" value="PIN domain-like"/>
    <property type="match status" value="1"/>
</dbReference>
<accession>A0A0S6WBN5</accession>
<dbReference type="Gene3D" id="3.40.50.1010">
    <property type="entry name" value="5'-nuclease"/>
    <property type="match status" value="1"/>
</dbReference>
<gene>
    <name evidence="1" type="ORF">U27_02421</name>
</gene>
<keyword evidence="2" id="KW-1185">Reference proteome</keyword>
<reference evidence="1" key="1">
    <citation type="journal article" date="2015" name="PeerJ">
        <title>First genomic representation of candidate bacterial phylum KSB3 points to enhanced environmental sensing as a trigger of wastewater bulking.</title>
        <authorList>
            <person name="Sekiguchi Y."/>
            <person name="Ohashi A."/>
            <person name="Parks D.H."/>
            <person name="Yamauchi T."/>
            <person name="Tyson G.W."/>
            <person name="Hugenholtz P."/>
        </authorList>
    </citation>
    <scope>NUCLEOTIDE SEQUENCE [LARGE SCALE GENOMIC DNA]</scope>
</reference>
<dbReference type="STRING" id="1499967.U27_02421"/>
<dbReference type="EMBL" id="DF820463">
    <property type="protein sequence ID" value="GAK55587.1"/>
    <property type="molecule type" value="Genomic_DNA"/>
</dbReference>
<evidence type="ECO:0000313" key="2">
    <source>
        <dbReference type="Proteomes" id="UP000030661"/>
    </source>
</evidence>
<protein>
    <submittedName>
        <fullName evidence="1">PilT protein domain protein</fullName>
    </submittedName>
</protein>
<organism evidence="1">
    <name type="scientific">Vecturithrix granuli</name>
    <dbReference type="NCBI Taxonomy" id="1499967"/>
    <lineage>
        <taxon>Bacteria</taxon>
        <taxon>Candidatus Moduliflexota</taxon>
        <taxon>Candidatus Vecturitrichia</taxon>
        <taxon>Candidatus Vecturitrichales</taxon>
        <taxon>Candidatus Vecturitrichaceae</taxon>
        <taxon>Candidatus Vecturithrix</taxon>
    </lineage>
</organism>
<dbReference type="Proteomes" id="UP000030661">
    <property type="component" value="Unassembled WGS sequence"/>
</dbReference>
<dbReference type="AlphaFoldDB" id="A0A0S6WBN5"/>
<sequence>MKPSLVDTDILSLFFKNHPHVTAWFDRYLVEYGTINFSLVTYYEIISGL</sequence>
<name>A0A0S6WBN5_VECG1</name>
<evidence type="ECO:0000313" key="1">
    <source>
        <dbReference type="EMBL" id="GAK55587.1"/>
    </source>
</evidence>
<proteinExistence type="predicted"/>